<dbReference type="Proteomes" id="UP001594351">
    <property type="component" value="Unassembled WGS sequence"/>
</dbReference>
<name>A0ABV6YWM1_UNCC1</name>
<gene>
    <name evidence="1" type="ORF">ACFL27_09875</name>
</gene>
<sequence length="133" mass="15210">MDYDKTFHFVNKTKNNTIAAQGWIAFNALQRMRGLLGYENLDKGQGLLLKPGSSIHMQGMKFPLDIIFVDKSMNVVKVVEDLKPEPRWKLWKMIFGGWKAHACLELPVGTIQETQTEVGDIIHFYENIEKLSG</sequence>
<evidence type="ECO:0000313" key="2">
    <source>
        <dbReference type="Proteomes" id="UP001594351"/>
    </source>
</evidence>
<organism evidence="1 2">
    <name type="scientific">candidate division CSSED10-310 bacterium</name>
    <dbReference type="NCBI Taxonomy" id="2855610"/>
    <lineage>
        <taxon>Bacteria</taxon>
        <taxon>Bacteria division CSSED10-310</taxon>
    </lineage>
</organism>
<evidence type="ECO:0000313" key="1">
    <source>
        <dbReference type="EMBL" id="MFC1850486.1"/>
    </source>
</evidence>
<reference evidence="1 2" key="1">
    <citation type="submission" date="2024-09" db="EMBL/GenBank/DDBJ databases">
        <title>Laminarin stimulates single cell rates of sulfate reduction while oxygen inhibits transcriptomic activity in coastal marine sediment.</title>
        <authorList>
            <person name="Lindsay M."/>
            <person name="Orcutt B."/>
            <person name="Emerson D."/>
            <person name="Stepanauskas R."/>
            <person name="D'Angelo T."/>
        </authorList>
    </citation>
    <scope>NUCLEOTIDE SEQUENCE [LARGE SCALE GENOMIC DNA]</scope>
    <source>
        <strain evidence="1">SAG AM-311-K15</strain>
    </source>
</reference>
<keyword evidence="2" id="KW-1185">Reference proteome</keyword>
<accession>A0ABV6YWM1</accession>
<dbReference type="InterPro" id="IPR038695">
    <property type="entry name" value="Saro_0823-like_sf"/>
</dbReference>
<protein>
    <submittedName>
        <fullName evidence="1">DUF192 domain-containing protein</fullName>
    </submittedName>
</protein>
<dbReference type="EMBL" id="JBHPBY010000102">
    <property type="protein sequence ID" value="MFC1850486.1"/>
    <property type="molecule type" value="Genomic_DNA"/>
</dbReference>
<dbReference type="InterPro" id="IPR003795">
    <property type="entry name" value="DUF192"/>
</dbReference>
<comment type="caution">
    <text evidence="1">The sequence shown here is derived from an EMBL/GenBank/DDBJ whole genome shotgun (WGS) entry which is preliminary data.</text>
</comment>
<dbReference type="Gene3D" id="2.60.120.1140">
    <property type="entry name" value="Protein of unknown function DUF192"/>
    <property type="match status" value="1"/>
</dbReference>
<dbReference type="PANTHER" id="PTHR37953">
    <property type="entry name" value="UPF0127 PROTEIN MJ1496"/>
    <property type="match status" value="1"/>
</dbReference>
<dbReference type="PANTHER" id="PTHR37953:SF1">
    <property type="entry name" value="UPF0127 PROTEIN MJ1496"/>
    <property type="match status" value="1"/>
</dbReference>
<proteinExistence type="predicted"/>
<dbReference type="Pfam" id="PF02643">
    <property type="entry name" value="DUF192"/>
    <property type="match status" value="1"/>
</dbReference>